<feature type="domain" description="HTH psq-type" evidence="4">
    <location>
        <begin position="1"/>
        <end position="52"/>
    </location>
</feature>
<evidence type="ECO:0000256" key="3">
    <source>
        <dbReference type="PROSITE-ProRule" id="PRU00320"/>
    </source>
</evidence>
<evidence type="ECO:0000256" key="2">
    <source>
        <dbReference type="ARBA" id="ARBA00023242"/>
    </source>
</evidence>
<accession>A0AAV4GCW5</accession>
<keyword evidence="6" id="KW-1185">Reference proteome</keyword>
<evidence type="ECO:0000259" key="4">
    <source>
        <dbReference type="PROSITE" id="PS50960"/>
    </source>
</evidence>
<dbReference type="InterPro" id="IPR006600">
    <property type="entry name" value="HTH_CenpB_DNA-bd_dom"/>
</dbReference>
<comment type="subcellular location">
    <subcellularLocation>
        <location evidence="3">Nucleus</location>
    </subcellularLocation>
</comment>
<dbReference type="GO" id="GO:0005634">
    <property type="term" value="C:nucleus"/>
    <property type="evidence" value="ECO:0007669"/>
    <property type="project" value="UniProtKB-SubCell"/>
</dbReference>
<dbReference type="Proteomes" id="UP000762676">
    <property type="component" value="Unassembled WGS sequence"/>
</dbReference>
<proteinExistence type="predicted"/>
<dbReference type="AlphaFoldDB" id="A0AAV4GCW5"/>
<evidence type="ECO:0000313" key="5">
    <source>
        <dbReference type="EMBL" id="GFR82491.1"/>
    </source>
</evidence>
<comment type="caution">
    <text evidence="5">The sequence shown here is derived from an EMBL/GenBank/DDBJ whole genome shotgun (WGS) entry which is preliminary data.</text>
</comment>
<dbReference type="GO" id="GO:0003677">
    <property type="term" value="F:DNA binding"/>
    <property type="evidence" value="ECO:0007669"/>
    <property type="project" value="UniProtKB-UniRule"/>
</dbReference>
<protein>
    <submittedName>
        <fullName evidence="5">Tigger transposable element-derived protein 4</fullName>
    </submittedName>
</protein>
<name>A0AAV4GCW5_9GAST</name>
<evidence type="ECO:0000313" key="6">
    <source>
        <dbReference type="Proteomes" id="UP000762676"/>
    </source>
</evidence>
<evidence type="ECO:0000256" key="1">
    <source>
        <dbReference type="ARBA" id="ARBA00023125"/>
    </source>
</evidence>
<feature type="DNA-binding region" description="H-T-H motif" evidence="3">
    <location>
        <begin position="28"/>
        <end position="48"/>
    </location>
</feature>
<keyword evidence="1 3" id="KW-0238">DNA-binding</keyword>
<sequence>MSKRKHSAYTIEFKLQILSEVEEKKLTKLEICKKHSIPSSMLSAILKDREKLQKARDDSKFGPATKKVKLCSHEELEDAVFAWFRQAMAMNVPLSGPVFIGKAAEIAQLMNFNFTPTPLLPVGWRSSNRGEKKNKNKNQQ</sequence>
<dbReference type="EMBL" id="BMAT01004896">
    <property type="protein sequence ID" value="GFR82491.1"/>
    <property type="molecule type" value="Genomic_DNA"/>
</dbReference>
<dbReference type="InterPro" id="IPR007889">
    <property type="entry name" value="HTH_Psq"/>
</dbReference>
<dbReference type="InterPro" id="IPR009057">
    <property type="entry name" value="Homeodomain-like_sf"/>
</dbReference>
<gene>
    <name evidence="5" type="ORF">ElyMa_002364000</name>
</gene>
<keyword evidence="2 3" id="KW-0539">Nucleus</keyword>
<reference evidence="5 6" key="1">
    <citation type="journal article" date="2021" name="Elife">
        <title>Chloroplast acquisition without the gene transfer in kleptoplastic sea slugs, Plakobranchus ocellatus.</title>
        <authorList>
            <person name="Maeda T."/>
            <person name="Takahashi S."/>
            <person name="Yoshida T."/>
            <person name="Shimamura S."/>
            <person name="Takaki Y."/>
            <person name="Nagai Y."/>
            <person name="Toyoda A."/>
            <person name="Suzuki Y."/>
            <person name="Arimoto A."/>
            <person name="Ishii H."/>
            <person name="Satoh N."/>
            <person name="Nishiyama T."/>
            <person name="Hasebe M."/>
            <person name="Maruyama T."/>
            <person name="Minagawa J."/>
            <person name="Obokata J."/>
            <person name="Shigenobu S."/>
        </authorList>
    </citation>
    <scope>NUCLEOTIDE SEQUENCE [LARGE SCALE GENOMIC DNA]</scope>
</reference>
<dbReference type="PROSITE" id="PS50960">
    <property type="entry name" value="HTH_PSQ"/>
    <property type="match status" value="1"/>
</dbReference>
<organism evidence="5 6">
    <name type="scientific">Elysia marginata</name>
    <dbReference type="NCBI Taxonomy" id="1093978"/>
    <lineage>
        <taxon>Eukaryota</taxon>
        <taxon>Metazoa</taxon>
        <taxon>Spiralia</taxon>
        <taxon>Lophotrochozoa</taxon>
        <taxon>Mollusca</taxon>
        <taxon>Gastropoda</taxon>
        <taxon>Heterobranchia</taxon>
        <taxon>Euthyneura</taxon>
        <taxon>Panpulmonata</taxon>
        <taxon>Sacoglossa</taxon>
        <taxon>Placobranchoidea</taxon>
        <taxon>Plakobranchidae</taxon>
        <taxon>Elysia</taxon>
    </lineage>
</organism>
<dbReference type="Gene3D" id="1.10.10.60">
    <property type="entry name" value="Homeodomain-like"/>
    <property type="match status" value="2"/>
</dbReference>
<dbReference type="SUPFAM" id="SSF46689">
    <property type="entry name" value="Homeodomain-like"/>
    <property type="match status" value="2"/>
</dbReference>
<dbReference type="Pfam" id="PF03221">
    <property type="entry name" value="HTH_Tnp_Tc5"/>
    <property type="match status" value="1"/>
</dbReference>